<evidence type="ECO:0000313" key="11">
    <source>
        <dbReference type="EMBL" id="PNJ39228.1"/>
    </source>
</evidence>
<feature type="domain" description="Ig-like" evidence="10">
    <location>
        <begin position="1164"/>
        <end position="1247"/>
    </location>
</feature>
<keyword evidence="8" id="KW-0539">Nucleus</keyword>
<dbReference type="FunFam" id="2.60.40.10:FF:000109">
    <property type="entry name" value="obscurin isoform X5"/>
    <property type="match status" value="8"/>
</dbReference>
<dbReference type="FunFam" id="2.60.40.10:FF:000050">
    <property type="entry name" value="Titin isoform B"/>
    <property type="match status" value="1"/>
</dbReference>
<dbReference type="FunFam" id="2.60.40.10:FF:000903">
    <property type="entry name" value="obscurin isoform X6"/>
    <property type="match status" value="1"/>
</dbReference>
<evidence type="ECO:0000256" key="9">
    <source>
        <dbReference type="ARBA" id="ARBA00023319"/>
    </source>
</evidence>
<feature type="domain" description="Ig-like" evidence="10">
    <location>
        <begin position="1340"/>
        <end position="1423"/>
    </location>
</feature>
<feature type="domain" description="Ig-like" evidence="10">
    <location>
        <begin position="459"/>
        <end position="543"/>
    </location>
</feature>
<feature type="domain" description="Ig-like" evidence="10">
    <location>
        <begin position="195"/>
        <end position="274"/>
    </location>
</feature>
<dbReference type="PANTHER" id="PTHR35971">
    <property type="entry name" value="SI:DKEY-31G6.6"/>
    <property type="match status" value="1"/>
</dbReference>
<organism evidence="11">
    <name type="scientific">Pongo abelii</name>
    <name type="common">Sumatran orangutan</name>
    <name type="synonym">Pongo pygmaeus abelii</name>
    <dbReference type="NCBI Taxonomy" id="9601"/>
    <lineage>
        <taxon>Eukaryota</taxon>
        <taxon>Metazoa</taxon>
        <taxon>Chordata</taxon>
        <taxon>Craniata</taxon>
        <taxon>Vertebrata</taxon>
        <taxon>Euteleostomi</taxon>
        <taxon>Mammalia</taxon>
        <taxon>Eutheria</taxon>
        <taxon>Euarchontoglires</taxon>
        <taxon>Primates</taxon>
        <taxon>Haplorrhini</taxon>
        <taxon>Catarrhini</taxon>
        <taxon>Hominidae</taxon>
        <taxon>Pongo</taxon>
    </lineage>
</organism>
<evidence type="ECO:0000256" key="8">
    <source>
        <dbReference type="ARBA" id="ARBA00023242"/>
    </source>
</evidence>
<dbReference type="FunFam" id="2.60.40.10:FF:000841">
    <property type="entry name" value="obscurin isoform X4"/>
    <property type="match status" value="1"/>
</dbReference>
<keyword evidence="9" id="KW-0393">Immunoglobulin domain</keyword>
<name>A0A2J8U1S9_PONAB</name>
<gene>
    <name evidence="11" type="ORF">CR201_G0030870</name>
</gene>
<keyword evidence="6" id="KW-0677">Repeat</keyword>
<dbReference type="InterPro" id="IPR003598">
    <property type="entry name" value="Ig_sub2"/>
</dbReference>
<dbReference type="InterPro" id="IPR003599">
    <property type="entry name" value="Ig_sub"/>
</dbReference>
<dbReference type="InterPro" id="IPR013098">
    <property type="entry name" value="Ig_I-set"/>
</dbReference>
<evidence type="ECO:0000256" key="7">
    <source>
        <dbReference type="ARBA" id="ARBA00023157"/>
    </source>
</evidence>
<dbReference type="FunFam" id="2.60.40.10:FF:000771">
    <property type="entry name" value="Obscurin, cytoskeletal calmodulin and titin-interacting RhoGEF"/>
    <property type="match status" value="1"/>
</dbReference>
<proteinExistence type="inferred from homology"/>
<dbReference type="GO" id="GO:0005634">
    <property type="term" value="C:nucleus"/>
    <property type="evidence" value="ECO:0007669"/>
    <property type="project" value="UniProtKB-SubCell"/>
</dbReference>
<feature type="domain" description="Ig-like" evidence="10">
    <location>
        <begin position="548"/>
        <end position="631"/>
    </location>
</feature>
<feature type="domain" description="Ig-like" evidence="10">
    <location>
        <begin position="101"/>
        <end position="183"/>
    </location>
</feature>
<dbReference type="InterPro" id="IPR013783">
    <property type="entry name" value="Ig-like_fold"/>
</dbReference>
<accession>A0A2J8U1S9</accession>
<comment type="subcellular location">
    <subcellularLocation>
        <location evidence="2">Cytoplasm</location>
    </subcellularLocation>
    <subcellularLocation>
        <location evidence="1">Nucleus</location>
    </subcellularLocation>
</comment>
<protein>
    <submittedName>
        <fullName evidence="11">OBSCN isoform 8</fullName>
    </submittedName>
</protein>
<dbReference type="EMBL" id="NDHI03003475">
    <property type="protein sequence ID" value="PNJ39228.1"/>
    <property type="molecule type" value="Genomic_DNA"/>
</dbReference>
<evidence type="ECO:0000256" key="1">
    <source>
        <dbReference type="ARBA" id="ARBA00004123"/>
    </source>
</evidence>
<feature type="domain" description="Ig-like" evidence="10">
    <location>
        <begin position="724"/>
        <end position="807"/>
    </location>
</feature>
<dbReference type="InterPro" id="IPR007110">
    <property type="entry name" value="Ig-like_dom"/>
</dbReference>
<dbReference type="SMART" id="SM00409">
    <property type="entry name" value="IG"/>
    <property type="match status" value="16"/>
</dbReference>
<feature type="non-terminal residue" evidence="11">
    <location>
        <position position="1504"/>
    </location>
</feature>
<evidence type="ECO:0000256" key="3">
    <source>
        <dbReference type="ARBA" id="ARBA00006692"/>
    </source>
</evidence>
<dbReference type="PROSITE" id="PS50835">
    <property type="entry name" value="IG_LIKE"/>
    <property type="match status" value="14"/>
</dbReference>
<comment type="caution">
    <text evidence="11">The sequence shown here is derived from an EMBL/GenBank/DDBJ whole genome shotgun (WGS) entry which is preliminary data.</text>
</comment>
<sequence length="1504" mass="164894">RARVSVHDLHVGITKRLKTMEVLEGESCSFECVLSHESTSDPAMWTVGGKTVGSSSRFQATRQGRKYILVVREAAPSDAGEVVFSVRGLTSKASLIVRERPAAIIKPLEDQRVAPGEDVELRCELSRAGTPVHWLKDRKAIRKSQKYDVVCEGTMAMLVIRGASLKDAGEYTCEVEASKSTASLRVEEKANCFTEELTNLQVEEKGTAVFMCKTERPAATVSWRKGLLELRASRKHQPSQEGLVLRLTISALEKADSDTYTCDIGQAQSQAQLLVQGRRVHIIEDLEDVDVQEGSSATFRCRISPANYEPVHWFLDKTPLHANELNEIEAQPGGYHVLTLRQLALKDSGTIYFEAGDQRASAALRVTEKPSVFSRELTDATITEGEDLTLVCETSACDIPVCWTKDGKTLRGSARCQLSHEGHRAQLLITGATLQDSGRYKCEAGGACSSSIVRVHARPVRFQEALKDLDVPEGGAATLRCVLSSVAAPVKWCCGNNVLRPGDKYSLRQEGAVLELVVRNLRPQDSGQYSCSFGDQTTSATLTVTALPAQFIRKLRNKEATEGATATLRCELSKAAPVEWRKGSETLRDGDRYCLRQDGAMCELQICGLAMVDAGEYSCVCGEERTSASLTIRAMPAHFIGRLRHQESTEGATATLRCELSKAAPVEWRKGHESLRDGDRHSLRQDGAVCELQISGLAVADAGEYSCVCGEERTSATLTVKALPAKFTEGLRNEEAVEGATAMLWCELSKVAPVEWRKGPKNLRDGDRYILRQEGTRCELQICGLAMADAGEYLCVCGQERTSATLTIRALPARFIEDVKNQEAREGATVMLQCELNSAAPVEWRKGSETLRDGDRYSLRQDGTKCELQIRGLAMADTGEYSCVCGQERTSAMLTVRALPIKFTEGLRNEEATEGATATLRCELSKMAPVEWWKGHETLRDGDRHSLRQDGAKCELQIRGLVAEDAGEYLCMCGKERTSATLTVRALPARFIEDVKNQEAREGATVVLQCELSKAAPVEWRKGSETLRGGDRYSLRQDGTRCELQIRGLSVADTGEYSCVCGQERTSATLTVRALPARFTQDLKTKEASEGATATLQCELSKVAPVEWKKGPETLRDGGRYSLKQDGTRCELQIHDLSVADAGEYSCTCGQERTSATLTVRALPAKFTAGLRNEEATEGATATLQCELSKAAPVEWRKGLEALRDGDKYSLRQDGAVCALQIHGLAVADTGVYSCVCGQERTSATLTVRALPARFIEDMRSQKATEGATVTLQCKLRKAAPVEWRKGPNTLKDGDRYSLKQDGTRCELQIRGLIIADAGEYSCICEQERTSAMLTVRALPARFIEDVRNHEATEGATAVLQCELSKAAPVEWRKGSETLRDGDRYSLRQDGTRCELQIHGLAMEDTGEYLCVCGQERTSATLTVRALPARFIDNMTNQEAREGATATLQCELSKAAPVEWRKGPETLQDGDRHSLRQENCLNPGGRGCSEPGLCHCTPAWVIEQ</sequence>
<dbReference type="CDD" id="cd00096">
    <property type="entry name" value="Ig"/>
    <property type="match status" value="1"/>
</dbReference>
<dbReference type="Pfam" id="PF07679">
    <property type="entry name" value="I-set"/>
    <property type="match status" value="16"/>
</dbReference>
<dbReference type="Gene3D" id="2.60.40.10">
    <property type="entry name" value="Immunoglobulins"/>
    <property type="match status" value="17"/>
</dbReference>
<evidence type="ECO:0000256" key="6">
    <source>
        <dbReference type="ARBA" id="ARBA00022737"/>
    </source>
</evidence>
<comment type="similarity">
    <text evidence="3">Belongs to the protein kinase superfamily. CAMK Ser/Thr protein kinase family.</text>
</comment>
<feature type="domain" description="Ig-like" evidence="10">
    <location>
        <begin position="370"/>
        <end position="444"/>
    </location>
</feature>
<feature type="domain" description="Ig-like" evidence="10">
    <location>
        <begin position="812"/>
        <end position="895"/>
    </location>
</feature>
<feature type="non-terminal residue" evidence="11">
    <location>
        <position position="1"/>
    </location>
</feature>
<keyword evidence="4" id="KW-0963">Cytoplasm</keyword>
<keyword evidence="5" id="KW-0597">Phosphoprotein</keyword>
<dbReference type="SMART" id="SM00408">
    <property type="entry name" value="IGc2"/>
    <property type="match status" value="15"/>
</dbReference>
<evidence type="ECO:0000256" key="5">
    <source>
        <dbReference type="ARBA" id="ARBA00022553"/>
    </source>
</evidence>
<feature type="domain" description="Ig-like" evidence="10">
    <location>
        <begin position="988"/>
        <end position="1071"/>
    </location>
</feature>
<feature type="domain" description="Ig-like" evidence="10">
    <location>
        <begin position="636"/>
        <end position="719"/>
    </location>
</feature>
<dbReference type="PANTHER" id="PTHR35971:SF5">
    <property type="entry name" value="OBSCURIN LIKE CYTOSKELETAL ADAPTOR 1"/>
    <property type="match status" value="1"/>
</dbReference>
<evidence type="ECO:0000259" key="10">
    <source>
        <dbReference type="PROSITE" id="PS50835"/>
    </source>
</evidence>
<feature type="domain" description="Ig-like" evidence="10">
    <location>
        <begin position="1252"/>
        <end position="1335"/>
    </location>
</feature>
<dbReference type="FunFam" id="2.60.40.10:FF:000872">
    <property type="entry name" value="Obscurin, cytoskeletal calmodulin and titin-interacting RhoGEF"/>
    <property type="match status" value="1"/>
</dbReference>
<evidence type="ECO:0000256" key="2">
    <source>
        <dbReference type="ARBA" id="ARBA00004496"/>
    </source>
</evidence>
<feature type="domain" description="Ig-like" evidence="10">
    <location>
        <begin position="900"/>
        <end position="983"/>
    </location>
</feature>
<keyword evidence="7" id="KW-1015">Disulfide bond</keyword>
<dbReference type="SUPFAM" id="SSF48726">
    <property type="entry name" value="Immunoglobulin"/>
    <property type="match status" value="17"/>
</dbReference>
<dbReference type="InterPro" id="IPR036179">
    <property type="entry name" value="Ig-like_dom_sf"/>
</dbReference>
<evidence type="ECO:0000256" key="4">
    <source>
        <dbReference type="ARBA" id="ARBA00022490"/>
    </source>
</evidence>
<feature type="domain" description="Ig-like" evidence="10">
    <location>
        <begin position="1076"/>
        <end position="1159"/>
    </location>
</feature>
<reference evidence="11" key="1">
    <citation type="submission" date="2017-12" db="EMBL/GenBank/DDBJ databases">
        <title>High-resolution comparative analysis of great ape genomes.</title>
        <authorList>
            <person name="Pollen A."/>
            <person name="Hastie A."/>
            <person name="Hormozdiari F."/>
            <person name="Dougherty M."/>
            <person name="Liu R."/>
            <person name="Chaisson M."/>
            <person name="Hoppe E."/>
            <person name="Hill C."/>
            <person name="Pang A."/>
            <person name="Hillier L."/>
            <person name="Baker C."/>
            <person name="Armstrong J."/>
            <person name="Shendure J."/>
            <person name="Paten B."/>
            <person name="Wilson R."/>
            <person name="Chao H."/>
            <person name="Schneider V."/>
            <person name="Ventura M."/>
            <person name="Kronenberg Z."/>
            <person name="Murali S."/>
            <person name="Gordon D."/>
            <person name="Cantsilieris S."/>
            <person name="Munson K."/>
            <person name="Nelson B."/>
            <person name="Raja A."/>
            <person name="Underwood J."/>
            <person name="Diekhans M."/>
            <person name="Fiddes I."/>
            <person name="Haussler D."/>
            <person name="Eichler E."/>
        </authorList>
    </citation>
    <scope>NUCLEOTIDE SEQUENCE [LARGE SCALE GENOMIC DNA]</scope>
    <source>
        <strain evidence="11">Susie</strain>
    </source>
</reference>
<dbReference type="FunFam" id="2.60.40.10:FF:000228">
    <property type="entry name" value="obscurin isoform X4"/>
    <property type="match status" value="3"/>
</dbReference>
<dbReference type="InterPro" id="IPR052385">
    <property type="entry name" value="Obscurin/Obscurin-like_Reg"/>
</dbReference>
<dbReference type="GO" id="GO:0005737">
    <property type="term" value="C:cytoplasm"/>
    <property type="evidence" value="ECO:0007669"/>
    <property type="project" value="UniProtKB-SubCell"/>
</dbReference>